<comment type="caution">
    <text evidence="1">The sequence shown here is derived from an EMBL/GenBank/DDBJ whole genome shotgun (WGS) entry which is preliminary data.</text>
</comment>
<dbReference type="RefSeq" id="WP_345193383.1">
    <property type="nucleotide sequence ID" value="NZ_BAABFL010000025.1"/>
</dbReference>
<evidence type="ECO:0000313" key="1">
    <source>
        <dbReference type="EMBL" id="GAA4648133.1"/>
    </source>
</evidence>
<reference evidence="2" key="1">
    <citation type="journal article" date="2019" name="Int. J. Syst. Evol. Microbiol.">
        <title>The Global Catalogue of Microorganisms (GCM) 10K type strain sequencing project: providing services to taxonomists for standard genome sequencing and annotation.</title>
        <authorList>
            <consortium name="The Broad Institute Genomics Platform"/>
            <consortium name="The Broad Institute Genome Sequencing Center for Infectious Disease"/>
            <person name="Wu L."/>
            <person name="Ma J."/>
        </authorList>
    </citation>
    <scope>NUCLEOTIDE SEQUENCE [LARGE SCALE GENOMIC DNA]</scope>
    <source>
        <strain evidence="2">JCM 17805</strain>
    </source>
</reference>
<accession>A0ABP8UW51</accession>
<gene>
    <name evidence="1" type="ORF">GCM10023116_03970</name>
</gene>
<proteinExistence type="predicted"/>
<evidence type="ECO:0000313" key="2">
    <source>
        <dbReference type="Proteomes" id="UP001500604"/>
    </source>
</evidence>
<protein>
    <submittedName>
        <fullName evidence="1">Uncharacterized protein</fullName>
    </submittedName>
</protein>
<dbReference type="EMBL" id="BAABFL010000025">
    <property type="protein sequence ID" value="GAA4648133.1"/>
    <property type="molecule type" value="Genomic_DNA"/>
</dbReference>
<dbReference type="Proteomes" id="UP001500604">
    <property type="component" value="Unassembled WGS sequence"/>
</dbReference>
<keyword evidence="2" id="KW-1185">Reference proteome</keyword>
<name>A0ABP8UW51_9GAMM</name>
<organism evidence="1 2">
    <name type="scientific">Kistimonas scapharcae</name>
    <dbReference type="NCBI Taxonomy" id="1036133"/>
    <lineage>
        <taxon>Bacteria</taxon>
        <taxon>Pseudomonadati</taxon>
        <taxon>Pseudomonadota</taxon>
        <taxon>Gammaproteobacteria</taxon>
        <taxon>Oceanospirillales</taxon>
        <taxon>Endozoicomonadaceae</taxon>
        <taxon>Kistimonas</taxon>
    </lineage>
</organism>
<sequence>MLKVQIKTFRDFLENNIDAVTLEDKAFGYYSYDAPKFLYNHDKDMLLIDEPIKMLHLLNKNKHGVVETLSRWLNIGHNIQGIFLRPVDDREIGFRTVYTNGAEIVGAIVYSETSGTWGSHT</sequence>